<evidence type="ECO:0000313" key="2">
    <source>
        <dbReference type="Proteomes" id="UP000637061"/>
    </source>
</evidence>
<dbReference type="Proteomes" id="UP000637061">
    <property type="component" value="Unassembled WGS sequence"/>
</dbReference>
<dbReference type="SUPFAM" id="SSF53098">
    <property type="entry name" value="Ribonuclease H-like"/>
    <property type="match status" value="1"/>
</dbReference>
<gene>
    <name evidence="1" type="ORF">JEU22_00160</name>
</gene>
<dbReference type="EMBL" id="JAEHTE010000001">
    <property type="protein sequence ID" value="MBI6882343.1"/>
    <property type="molecule type" value="Genomic_DNA"/>
</dbReference>
<dbReference type="Gene3D" id="3.30.420.10">
    <property type="entry name" value="Ribonuclease H-like superfamily/Ribonuclease H"/>
    <property type="match status" value="1"/>
</dbReference>
<dbReference type="AlphaFoldDB" id="A0A8I1EBP6"/>
<name>A0A8I1EBP6_PSEPU</name>
<dbReference type="InterPro" id="IPR012337">
    <property type="entry name" value="RNaseH-like_sf"/>
</dbReference>
<evidence type="ECO:0000313" key="1">
    <source>
        <dbReference type="EMBL" id="MBI6882343.1"/>
    </source>
</evidence>
<reference evidence="1" key="1">
    <citation type="submission" date="2020-12" db="EMBL/GenBank/DDBJ databases">
        <title>Enhanced detection system for hospital associated transmission using whole genome sequencing surveillance.</title>
        <authorList>
            <person name="Harrison L.H."/>
            <person name="Van Tyne D."/>
            <person name="Marsh J.W."/>
            <person name="Griffith M.P."/>
            <person name="Snyder D.J."/>
            <person name="Cooper V.S."/>
            <person name="Mustapha M."/>
        </authorList>
    </citation>
    <scope>NUCLEOTIDE SEQUENCE</scope>
    <source>
        <strain evidence="1">PSB00042</strain>
    </source>
</reference>
<protein>
    <submittedName>
        <fullName evidence="1">Uncharacterized protein</fullName>
    </submittedName>
</protein>
<proteinExistence type="predicted"/>
<organism evidence="1 2">
    <name type="scientific">Pseudomonas putida</name>
    <name type="common">Arthrobacter siderocapsulatus</name>
    <dbReference type="NCBI Taxonomy" id="303"/>
    <lineage>
        <taxon>Bacteria</taxon>
        <taxon>Pseudomonadati</taxon>
        <taxon>Pseudomonadota</taxon>
        <taxon>Gammaproteobacteria</taxon>
        <taxon>Pseudomonadales</taxon>
        <taxon>Pseudomonadaceae</taxon>
        <taxon>Pseudomonas</taxon>
    </lineage>
</organism>
<accession>A0A8I1EBP6</accession>
<sequence length="152" mass="17197">MRVFLDCEFTSMGLWSKLISIALVAENGCEVYLEPSDTWRYEDCSVFVTSTVLPQLWGGKYSLPLIEARTALLAYLGSLEGTIEIVTDSPRHDWRHFEDLIEVDGKWPPFLCRDPIDASKLEPTSEGADLPHHALLDARIIAGMFKQQPKEQ</sequence>
<dbReference type="InterPro" id="IPR036397">
    <property type="entry name" value="RNaseH_sf"/>
</dbReference>
<dbReference type="GO" id="GO:0003676">
    <property type="term" value="F:nucleic acid binding"/>
    <property type="evidence" value="ECO:0007669"/>
    <property type="project" value="InterPro"/>
</dbReference>
<comment type="caution">
    <text evidence="1">The sequence shown here is derived from an EMBL/GenBank/DDBJ whole genome shotgun (WGS) entry which is preliminary data.</text>
</comment>